<feature type="domain" description="DUF4484" evidence="2">
    <location>
        <begin position="400"/>
        <end position="580"/>
    </location>
</feature>
<dbReference type="GO" id="GO:0005811">
    <property type="term" value="C:lipid droplet"/>
    <property type="evidence" value="ECO:0007669"/>
    <property type="project" value="TreeGrafter"/>
</dbReference>
<name>A0A0D1Y5H9_EXOME</name>
<dbReference type="Proteomes" id="UP000054302">
    <property type="component" value="Unassembled WGS sequence"/>
</dbReference>
<dbReference type="PANTHER" id="PTHR28153:SF1">
    <property type="entry name" value="DUF4484 DOMAIN-CONTAINING PROTEIN"/>
    <property type="match status" value="1"/>
</dbReference>
<evidence type="ECO:0000313" key="3">
    <source>
        <dbReference type="EMBL" id="KIV95936.1"/>
    </source>
</evidence>
<proteinExistence type="predicted"/>
<dbReference type="InterPro" id="IPR018626">
    <property type="entry name" value="LCHN/Anr2"/>
</dbReference>
<dbReference type="RefSeq" id="XP_016227510.1">
    <property type="nucleotide sequence ID" value="XM_016367992.1"/>
</dbReference>
<protein>
    <recommendedName>
        <fullName evidence="2">DUF4484 domain-containing protein</fullName>
    </recommendedName>
</protein>
<dbReference type="PANTHER" id="PTHR28153">
    <property type="entry name" value="PROTEIN, PUTATIVE-RELATED"/>
    <property type="match status" value="1"/>
</dbReference>
<dbReference type="OrthoDB" id="2152680at2759"/>
<dbReference type="STRING" id="212818.A0A0D1Y5H9"/>
<dbReference type="InterPro" id="IPR053056">
    <property type="entry name" value="Lipid_Metab_Assoc_Protein"/>
</dbReference>
<dbReference type="HOGENOM" id="CLU_019791_0_0_1"/>
<dbReference type="VEuPathDB" id="FungiDB:PV10_03529"/>
<feature type="region of interest" description="Disordered" evidence="1">
    <location>
        <begin position="482"/>
        <end position="528"/>
    </location>
</feature>
<keyword evidence="4" id="KW-1185">Reference proteome</keyword>
<dbReference type="OMA" id="GYTIVWK"/>
<organism evidence="3 4">
    <name type="scientific">Exophiala mesophila</name>
    <name type="common">Black yeast-like fungus</name>
    <dbReference type="NCBI Taxonomy" id="212818"/>
    <lineage>
        <taxon>Eukaryota</taxon>
        <taxon>Fungi</taxon>
        <taxon>Dikarya</taxon>
        <taxon>Ascomycota</taxon>
        <taxon>Pezizomycotina</taxon>
        <taxon>Eurotiomycetes</taxon>
        <taxon>Chaetothyriomycetidae</taxon>
        <taxon>Chaetothyriales</taxon>
        <taxon>Herpotrichiellaceae</taxon>
        <taxon>Exophiala</taxon>
    </lineage>
</organism>
<feature type="region of interest" description="Disordered" evidence="1">
    <location>
        <begin position="143"/>
        <end position="176"/>
    </location>
</feature>
<dbReference type="InterPro" id="IPR028115">
    <property type="entry name" value="DUF4484"/>
</dbReference>
<feature type="compositionally biased region" description="Acidic residues" evidence="1">
    <location>
        <begin position="482"/>
        <end position="500"/>
    </location>
</feature>
<gene>
    <name evidence="3" type="ORF">PV10_03529</name>
</gene>
<accession>A0A0D1Y5H9</accession>
<dbReference type="AlphaFoldDB" id="A0A0D1Y5H9"/>
<dbReference type="Pfam" id="PF14831">
    <property type="entry name" value="DUF4484"/>
    <property type="match status" value="1"/>
</dbReference>
<dbReference type="Pfam" id="PF09804">
    <property type="entry name" value="DENND11"/>
    <property type="match status" value="1"/>
</dbReference>
<sequence>MVNQALRIDTSNESPPPRIAAAFLVNFDHRKGYTLTWHRSIDGVQVEGVVEFKSLPSGLHNVKEDLVYFVHQGYVGLSAFLNQPDKQSERKARMLAVGVLVPLDHGRIGRIWLHGQGLKDIARSQIQDVQNTSKLEDFWNQNKLEPGQDTANTPAESSDQLSKSRGYQKSQSMSSGTHFISSHHTLTPYHPATTLLESLKLFGPLIFPVFRASLLRQKILIVTDAPVEFTCNLVYNLSILSSISPQTSSASGIPDAFHSKLRPLYTIGVSDITSLQEDARDRNDAATTEQGWVACTTDDVLSTKPELYDLLVLMPPSQSQQSHARAFPKIVRSSPSLDKNFPRNGLKATQRDLHRYLHLQQGLGQFEPSHVTNLSKPSSDDDNTSILSVSSTYSTHRTVVESTSWSRVAYTSLVWWASAGDRRSGLAELEEMEAEHDLSLLQDEGGNEDETREVALVAYFHRMTRLIFQTIAEAIARADGLDGNEDSYHDEDDPSEDGSVGDDTTSTDQEFSGEQDETQALLQKEEEQPVVEISQEDMVMMGLDTWSASDKQFIEELTMLWWGRQAHVRAATVECCGLRIL</sequence>
<dbReference type="EMBL" id="KN847521">
    <property type="protein sequence ID" value="KIV95936.1"/>
    <property type="molecule type" value="Genomic_DNA"/>
</dbReference>
<evidence type="ECO:0000259" key="2">
    <source>
        <dbReference type="Pfam" id="PF14831"/>
    </source>
</evidence>
<evidence type="ECO:0000313" key="4">
    <source>
        <dbReference type="Proteomes" id="UP000054302"/>
    </source>
</evidence>
<reference evidence="3 4" key="1">
    <citation type="submission" date="2015-01" db="EMBL/GenBank/DDBJ databases">
        <title>The Genome Sequence of Exophiala mesophila CBS40295.</title>
        <authorList>
            <consortium name="The Broad Institute Genomics Platform"/>
            <person name="Cuomo C."/>
            <person name="de Hoog S."/>
            <person name="Gorbushina A."/>
            <person name="Stielow B."/>
            <person name="Teixiera M."/>
            <person name="Abouelleil A."/>
            <person name="Chapman S.B."/>
            <person name="Priest M."/>
            <person name="Young S.K."/>
            <person name="Wortman J."/>
            <person name="Nusbaum C."/>
            <person name="Birren B."/>
        </authorList>
    </citation>
    <scope>NUCLEOTIDE SEQUENCE [LARGE SCALE GENOMIC DNA]</scope>
    <source>
        <strain evidence="3 4">CBS 40295</strain>
    </source>
</reference>
<dbReference type="GeneID" id="27321374"/>
<evidence type="ECO:0000256" key="1">
    <source>
        <dbReference type="SAM" id="MobiDB-lite"/>
    </source>
</evidence>